<dbReference type="FunFam" id="3.90.70.10:FF:000006">
    <property type="entry name" value="Cathepsin S"/>
    <property type="match status" value="1"/>
</dbReference>
<evidence type="ECO:0000256" key="5">
    <source>
        <dbReference type="ARBA" id="ARBA00023145"/>
    </source>
</evidence>
<dbReference type="Pfam" id="PF08246">
    <property type="entry name" value="Inhibitor_I29"/>
    <property type="match status" value="1"/>
</dbReference>
<evidence type="ECO:0000313" key="11">
    <source>
        <dbReference type="Proteomes" id="UP001195483"/>
    </source>
</evidence>
<keyword evidence="7" id="KW-0732">Signal</keyword>
<sequence length="353" mass="39421">MMFRLIVLSLLASSVLSAPGPEFVSLFQTVKIRNETIRLSYKPYRDTWVQYKKDYGKSYRSTEIEDLRYTIFESKLKLIEEHNARYVMGKESFYLGFNQFSDMTELEFLEMLRFVAPNETEINSICSLYLPAENTVVPDYVDWTEQGYVTPVKNQGQCESCWAFSATGSLEGQNFRKTGQLVALSEQQLVDCSSGFGNMGCDSGYVSEAFAYIQSFGGVESEQDYPYIETVQNCMAIKSKVAATCSGCIHTQSGSESSLQLAVAGVGPVSVAIYASSSFQNYQGGVYDNPLCNGQINHAVLIVGYGKDKGTGKDYWLVKNSWGTSWGENGYIKMSRNKSNQCWIADMGIYPLV</sequence>
<name>A0AAE0RSL8_9BIVA</name>
<keyword evidence="6" id="KW-1015">Disulfide bond</keyword>
<dbReference type="AlphaFoldDB" id="A0AAE0RSL8"/>
<evidence type="ECO:0000259" key="9">
    <source>
        <dbReference type="SMART" id="SM00848"/>
    </source>
</evidence>
<comment type="caution">
    <text evidence="10">The sequence shown here is derived from an EMBL/GenBank/DDBJ whole genome shotgun (WGS) entry which is preliminary data.</text>
</comment>
<feature type="domain" description="Peptidase C1A papain C-terminal" evidence="8">
    <location>
        <begin position="137"/>
        <end position="352"/>
    </location>
</feature>
<evidence type="ECO:0000259" key="8">
    <source>
        <dbReference type="SMART" id="SM00645"/>
    </source>
</evidence>
<dbReference type="CDD" id="cd02248">
    <property type="entry name" value="Peptidase_C1A"/>
    <property type="match status" value="1"/>
</dbReference>
<protein>
    <recommendedName>
        <fullName evidence="12">Cathepsin L</fullName>
    </recommendedName>
</protein>
<dbReference type="InterPro" id="IPR000668">
    <property type="entry name" value="Peptidase_C1A_C"/>
</dbReference>
<dbReference type="Proteomes" id="UP001195483">
    <property type="component" value="Unassembled WGS sequence"/>
</dbReference>
<evidence type="ECO:0000313" key="10">
    <source>
        <dbReference type="EMBL" id="KAK3578862.1"/>
    </source>
</evidence>
<keyword evidence="4" id="KW-0788">Thiol protease</keyword>
<evidence type="ECO:0000256" key="2">
    <source>
        <dbReference type="ARBA" id="ARBA00022670"/>
    </source>
</evidence>
<feature type="signal peptide" evidence="7">
    <location>
        <begin position="1"/>
        <end position="17"/>
    </location>
</feature>
<evidence type="ECO:0000256" key="1">
    <source>
        <dbReference type="ARBA" id="ARBA00008455"/>
    </source>
</evidence>
<dbReference type="Gene3D" id="3.90.70.10">
    <property type="entry name" value="Cysteine proteinases"/>
    <property type="match status" value="1"/>
</dbReference>
<keyword evidence="11" id="KW-1185">Reference proteome</keyword>
<feature type="chain" id="PRO_5041941212" description="Cathepsin L" evidence="7">
    <location>
        <begin position="18"/>
        <end position="353"/>
    </location>
</feature>
<keyword evidence="5" id="KW-0865">Zymogen</keyword>
<gene>
    <name evidence="10" type="ORF">CHS0354_010224</name>
</gene>
<dbReference type="InterPro" id="IPR039417">
    <property type="entry name" value="Peptidase_C1A_papain-like"/>
</dbReference>
<evidence type="ECO:0000256" key="7">
    <source>
        <dbReference type="SAM" id="SignalP"/>
    </source>
</evidence>
<evidence type="ECO:0000256" key="4">
    <source>
        <dbReference type="ARBA" id="ARBA00022807"/>
    </source>
</evidence>
<feature type="domain" description="Cathepsin propeptide inhibitor" evidence="9">
    <location>
        <begin position="48"/>
        <end position="108"/>
    </location>
</feature>
<evidence type="ECO:0000256" key="3">
    <source>
        <dbReference type="ARBA" id="ARBA00022801"/>
    </source>
</evidence>
<keyword evidence="3" id="KW-0378">Hydrolase</keyword>
<dbReference type="InterPro" id="IPR013128">
    <property type="entry name" value="Peptidase_C1A"/>
</dbReference>
<reference evidence="10" key="2">
    <citation type="journal article" date="2021" name="Genome Biol. Evol.">
        <title>Developing a high-quality reference genome for a parasitic bivalve with doubly uniparental inheritance (Bivalvia: Unionida).</title>
        <authorList>
            <person name="Smith C.H."/>
        </authorList>
    </citation>
    <scope>NUCLEOTIDE SEQUENCE</scope>
    <source>
        <strain evidence="10">CHS0354</strain>
        <tissue evidence="10">Mantle</tissue>
    </source>
</reference>
<dbReference type="InterPro" id="IPR025660">
    <property type="entry name" value="Pept_his_AS"/>
</dbReference>
<proteinExistence type="inferred from homology"/>
<reference evidence="10" key="1">
    <citation type="journal article" date="2021" name="Genome Biol. Evol.">
        <title>A High-Quality Reference Genome for a Parasitic Bivalve with Doubly Uniparental Inheritance (Bivalvia: Unionida).</title>
        <authorList>
            <person name="Smith C.H."/>
        </authorList>
    </citation>
    <scope>NUCLEOTIDE SEQUENCE</scope>
    <source>
        <strain evidence="10">CHS0354</strain>
    </source>
</reference>
<dbReference type="SMART" id="SM00645">
    <property type="entry name" value="Pept_C1"/>
    <property type="match status" value="1"/>
</dbReference>
<dbReference type="Pfam" id="PF00112">
    <property type="entry name" value="Peptidase_C1"/>
    <property type="match status" value="1"/>
</dbReference>
<reference evidence="10" key="3">
    <citation type="submission" date="2023-05" db="EMBL/GenBank/DDBJ databases">
        <authorList>
            <person name="Smith C.H."/>
        </authorList>
    </citation>
    <scope>NUCLEOTIDE SEQUENCE</scope>
    <source>
        <strain evidence="10">CHS0354</strain>
        <tissue evidence="10">Mantle</tissue>
    </source>
</reference>
<evidence type="ECO:0000256" key="6">
    <source>
        <dbReference type="ARBA" id="ARBA00023157"/>
    </source>
</evidence>
<dbReference type="PRINTS" id="PR00705">
    <property type="entry name" value="PAPAIN"/>
</dbReference>
<dbReference type="InterPro" id="IPR038765">
    <property type="entry name" value="Papain-like_cys_pep_sf"/>
</dbReference>
<keyword evidence="2" id="KW-0645">Protease</keyword>
<dbReference type="PANTHER" id="PTHR12411">
    <property type="entry name" value="CYSTEINE PROTEASE FAMILY C1-RELATED"/>
    <property type="match status" value="1"/>
</dbReference>
<dbReference type="InterPro" id="IPR025661">
    <property type="entry name" value="Pept_asp_AS"/>
</dbReference>
<dbReference type="PROSITE" id="PS00640">
    <property type="entry name" value="THIOL_PROTEASE_ASN"/>
    <property type="match status" value="1"/>
</dbReference>
<dbReference type="InterPro" id="IPR000169">
    <property type="entry name" value="Pept_cys_AS"/>
</dbReference>
<dbReference type="GO" id="GO:0006508">
    <property type="term" value="P:proteolysis"/>
    <property type="evidence" value="ECO:0007669"/>
    <property type="project" value="UniProtKB-KW"/>
</dbReference>
<dbReference type="EMBL" id="JAEAOA010000640">
    <property type="protein sequence ID" value="KAK3578862.1"/>
    <property type="molecule type" value="Genomic_DNA"/>
</dbReference>
<organism evidence="10 11">
    <name type="scientific">Potamilus streckersoni</name>
    <dbReference type="NCBI Taxonomy" id="2493646"/>
    <lineage>
        <taxon>Eukaryota</taxon>
        <taxon>Metazoa</taxon>
        <taxon>Spiralia</taxon>
        <taxon>Lophotrochozoa</taxon>
        <taxon>Mollusca</taxon>
        <taxon>Bivalvia</taxon>
        <taxon>Autobranchia</taxon>
        <taxon>Heteroconchia</taxon>
        <taxon>Palaeoheterodonta</taxon>
        <taxon>Unionida</taxon>
        <taxon>Unionoidea</taxon>
        <taxon>Unionidae</taxon>
        <taxon>Ambleminae</taxon>
        <taxon>Lampsilini</taxon>
        <taxon>Potamilus</taxon>
    </lineage>
</organism>
<dbReference type="PROSITE" id="PS00639">
    <property type="entry name" value="THIOL_PROTEASE_HIS"/>
    <property type="match status" value="1"/>
</dbReference>
<comment type="similarity">
    <text evidence="1">Belongs to the peptidase C1 family.</text>
</comment>
<dbReference type="SUPFAM" id="SSF54001">
    <property type="entry name" value="Cysteine proteinases"/>
    <property type="match status" value="1"/>
</dbReference>
<dbReference type="PROSITE" id="PS00139">
    <property type="entry name" value="THIOL_PROTEASE_CYS"/>
    <property type="match status" value="1"/>
</dbReference>
<accession>A0AAE0RSL8</accession>
<dbReference type="InterPro" id="IPR013201">
    <property type="entry name" value="Prot_inhib_I29"/>
</dbReference>
<dbReference type="SMART" id="SM00848">
    <property type="entry name" value="Inhibitor_I29"/>
    <property type="match status" value="1"/>
</dbReference>
<evidence type="ECO:0008006" key="12">
    <source>
        <dbReference type="Google" id="ProtNLM"/>
    </source>
</evidence>
<dbReference type="GO" id="GO:0008234">
    <property type="term" value="F:cysteine-type peptidase activity"/>
    <property type="evidence" value="ECO:0007669"/>
    <property type="project" value="UniProtKB-KW"/>
</dbReference>